<dbReference type="eggNOG" id="ENOG502SP4C">
    <property type="taxonomic scope" value="Eukaryota"/>
</dbReference>
<accession>M4BTR5</accession>
<reference evidence="1" key="2">
    <citation type="submission" date="2015-06" db="UniProtKB">
        <authorList>
            <consortium name="EnsemblProtists"/>
        </authorList>
    </citation>
    <scope>IDENTIFICATION</scope>
    <source>
        <strain evidence="1">Emoy2</strain>
    </source>
</reference>
<dbReference type="Proteomes" id="UP000011713">
    <property type="component" value="Unassembled WGS sequence"/>
</dbReference>
<dbReference type="EMBL" id="JH597866">
    <property type="status" value="NOT_ANNOTATED_CDS"/>
    <property type="molecule type" value="Genomic_DNA"/>
</dbReference>
<evidence type="ECO:0000313" key="2">
    <source>
        <dbReference type="Proteomes" id="UP000011713"/>
    </source>
</evidence>
<protein>
    <recommendedName>
        <fullName evidence="3">RxLR effector candidate protein</fullName>
    </recommendedName>
</protein>
<evidence type="ECO:0008006" key="3">
    <source>
        <dbReference type="Google" id="ProtNLM"/>
    </source>
</evidence>
<reference evidence="2" key="1">
    <citation type="journal article" date="2010" name="Science">
        <title>Signatures of adaptation to obligate biotrophy in the Hyaloperonospora arabidopsidis genome.</title>
        <authorList>
            <person name="Baxter L."/>
            <person name="Tripathy S."/>
            <person name="Ishaque N."/>
            <person name="Boot N."/>
            <person name="Cabral A."/>
            <person name="Kemen E."/>
            <person name="Thines M."/>
            <person name="Ah-Fong A."/>
            <person name="Anderson R."/>
            <person name="Badejoko W."/>
            <person name="Bittner-Eddy P."/>
            <person name="Boore J.L."/>
            <person name="Chibucos M.C."/>
            <person name="Coates M."/>
            <person name="Dehal P."/>
            <person name="Delehaunty K."/>
            <person name="Dong S."/>
            <person name="Downton P."/>
            <person name="Dumas B."/>
            <person name="Fabro G."/>
            <person name="Fronick C."/>
            <person name="Fuerstenberg S.I."/>
            <person name="Fulton L."/>
            <person name="Gaulin E."/>
            <person name="Govers F."/>
            <person name="Hughes L."/>
            <person name="Humphray S."/>
            <person name="Jiang R.H."/>
            <person name="Judelson H."/>
            <person name="Kamoun S."/>
            <person name="Kyung K."/>
            <person name="Meijer H."/>
            <person name="Minx P."/>
            <person name="Morris P."/>
            <person name="Nelson J."/>
            <person name="Phuntumart V."/>
            <person name="Qutob D."/>
            <person name="Rehmany A."/>
            <person name="Rougon-Cardoso A."/>
            <person name="Ryden P."/>
            <person name="Torto-Alalibo T."/>
            <person name="Studholme D."/>
            <person name="Wang Y."/>
            <person name="Win J."/>
            <person name="Wood J."/>
            <person name="Clifton S.W."/>
            <person name="Rogers J."/>
            <person name="Van den Ackerveken G."/>
            <person name="Jones J.D."/>
            <person name="McDowell J.M."/>
            <person name="Beynon J."/>
            <person name="Tyler B.M."/>
        </authorList>
    </citation>
    <scope>NUCLEOTIDE SEQUENCE [LARGE SCALE GENOMIC DNA]</scope>
    <source>
        <strain evidence="2">Emoy2</strain>
    </source>
</reference>
<dbReference type="EnsemblProtists" id="HpaT809851">
    <property type="protein sequence ID" value="HpaP809851"/>
    <property type="gene ID" value="HpaG809851"/>
</dbReference>
<dbReference type="HOGENOM" id="CLU_766383_0_0_1"/>
<name>M4BTR5_HYAAE</name>
<proteinExistence type="predicted"/>
<organism evidence="1 2">
    <name type="scientific">Hyaloperonospora arabidopsidis (strain Emoy2)</name>
    <name type="common">Downy mildew agent</name>
    <name type="synonym">Peronospora arabidopsidis</name>
    <dbReference type="NCBI Taxonomy" id="559515"/>
    <lineage>
        <taxon>Eukaryota</taxon>
        <taxon>Sar</taxon>
        <taxon>Stramenopiles</taxon>
        <taxon>Oomycota</taxon>
        <taxon>Peronosporomycetes</taxon>
        <taxon>Peronosporales</taxon>
        <taxon>Peronosporaceae</taxon>
        <taxon>Hyaloperonospora</taxon>
    </lineage>
</organism>
<keyword evidence="2" id="KW-1185">Reference proteome</keyword>
<sequence>MELGNIRTTQAPIHNIKRHQAWLAWTFQHPSASETWSLSPAFPPRRCSPESQRCQPNISTEICSWLAPGREEWEKVKRNQRNSIQRMQEHLVATKTGRNLLLQYHDEIPILADTFTQETRLLATYRWDLNPWILDEKGRTLSTSIYPLLKACTLADLRITRVAVLDYQVTLPGTGIDKFHTIPKLGRWATAIIAASPGLSVGGTVEIPPQLQLRHGPEALQEFIWTLSRPGVARGLSQAPLDGGMSCVIIHQTDNGIHWVIHRVSGVLPDVELELVRFQQRKHKRAFVFAAHPRLHRFPWCLNPTINNKHAIKALQRQTFLRAKRYLYPALTEVVQRLRKRVNAADGAGYPLQQLSTQLWPMHTLCGLSRTA</sequence>
<evidence type="ECO:0000313" key="1">
    <source>
        <dbReference type="EnsemblProtists" id="HpaP809851"/>
    </source>
</evidence>
<dbReference type="VEuPathDB" id="FungiDB:HpaG809851"/>
<dbReference type="AlphaFoldDB" id="M4BTR5"/>
<dbReference type="InParanoid" id="M4BTR5"/>